<dbReference type="Pfam" id="PF00560">
    <property type="entry name" value="LRR_1"/>
    <property type="match status" value="1"/>
</dbReference>
<dbReference type="PROSITE" id="PS51450">
    <property type="entry name" value="LRR"/>
    <property type="match status" value="4"/>
</dbReference>
<dbReference type="Proteomes" id="UP000046395">
    <property type="component" value="Unassembled WGS sequence"/>
</dbReference>
<dbReference type="InterPro" id="IPR001611">
    <property type="entry name" value="Leu-rich_rpt"/>
</dbReference>
<organism evidence="3 4">
    <name type="scientific">Trichuris muris</name>
    <name type="common">Mouse whipworm</name>
    <dbReference type="NCBI Taxonomy" id="70415"/>
    <lineage>
        <taxon>Eukaryota</taxon>
        <taxon>Metazoa</taxon>
        <taxon>Ecdysozoa</taxon>
        <taxon>Nematoda</taxon>
        <taxon>Enoplea</taxon>
        <taxon>Dorylaimia</taxon>
        <taxon>Trichinellida</taxon>
        <taxon>Trichuridae</taxon>
        <taxon>Trichuris</taxon>
    </lineage>
</organism>
<evidence type="ECO:0000313" key="3">
    <source>
        <dbReference type="Proteomes" id="UP000046395"/>
    </source>
</evidence>
<sequence length="439" mass="49612">MRQSGLAFIDSGAFSGIIQETLESLDLSNNNFKDIPTAALQGLKQLRHLSVANNKIVSISSSVFASYASRDRLLSLDLSGNFIHELHPMATAALVRLENLNLQRNNLTVIPLPAIQKHSSTLKNLNLALNYLSKIPHPGIELPQLVSFSLEYNRINSLPTWSFQGTPNLLYLYLSGNKLTRLDPKAFCKIEELQYLSMGDVGIRRLNAEMFQCLPNLYRLDIMDSALENIEIGALQKLPNLRSINLHNNRLTRIDRSTFAGLSHLYSIDLGSNRLHRIGNFAFSSLPSLRHLDISRNELELLETNTFDQSFQDTGEARSIYLCGNPWKCDAQLNWFRRWLRDNIEIIVDRPDCQAVCQEPPQLLNWPIRFLNPPPQQQGNIQPNFVPPQMGSSKKLLLAEQMEHETGHPEEHIPDMFQVLTGTVPKPFEHLFSAASGGK</sequence>
<dbReference type="InterPro" id="IPR032675">
    <property type="entry name" value="LRR_dom_sf"/>
</dbReference>
<dbReference type="PANTHER" id="PTHR24366">
    <property type="entry name" value="IG(IMMUNOGLOBULIN) AND LRR(LEUCINE RICH REPEAT) DOMAINS"/>
    <property type="match status" value="1"/>
</dbReference>
<dbReference type="STRING" id="70415.A0A5S6QUJ4"/>
<dbReference type="SMART" id="SM00369">
    <property type="entry name" value="LRR_TYP"/>
    <property type="match status" value="10"/>
</dbReference>
<name>A0A5S6QUJ4_TRIMR</name>
<dbReference type="PRINTS" id="PR00019">
    <property type="entry name" value="LEURICHRPT"/>
</dbReference>
<reference evidence="4" key="1">
    <citation type="submission" date="2019-12" db="UniProtKB">
        <authorList>
            <consortium name="WormBaseParasite"/>
        </authorList>
    </citation>
    <scope>IDENTIFICATION</scope>
</reference>
<dbReference type="AlphaFoldDB" id="A0A5S6QUJ4"/>
<evidence type="ECO:0000256" key="2">
    <source>
        <dbReference type="ARBA" id="ARBA00022737"/>
    </source>
</evidence>
<dbReference type="WBParaSite" id="TMUE_3000010793.1">
    <property type="protein sequence ID" value="TMUE_3000010793.1"/>
    <property type="gene ID" value="WBGene00286584"/>
</dbReference>
<accession>A0A5S6QUJ4</accession>
<protein>
    <submittedName>
        <fullName evidence="4">LRRCT domain-containing protein</fullName>
    </submittedName>
</protein>
<evidence type="ECO:0000313" key="4">
    <source>
        <dbReference type="WBParaSite" id="TMUE_3000010793.1"/>
    </source>
</evidence>
<keyword evidence="2" id="KW-0677">Repeat</keyword>
<proteinExistence type="predicted"/>
<dbReference type="InterPro" id="IPR003591">
    <property type="entry name" value="Leu-rich_rpt_typical-subtyp"/>
</dbReference>
<dbReference type="Gene3D" id="3.80.10.10">
    <property type="entry name" value="Ribonuclease Inhibitor"/>
    <property type="match status" value="2"/>
</dbReference>
<keyword evidence="1" id="KW-0433">Leucine-rich repeat</keyword>
<evidence type="ECO:0000256" key="1">
    <source>
        <dbReference type="ARBA" id="ARBA00022614"/>
    </source>
</evidence>
<dbReference type="SUPFAM" id="SSF52058">
    <property type="entry name" value="L domain-like"/>
    <property type="match status" value="1"/>
</dbReference>
<dbReference type="Pfam" id="PF13855">
    <property type="entry name" value="LRR_8"/>
    <property type="match status" value="3"/>
</dbReference>
<keyword evidence="3" id="KW-1185">Reference proteome</keyword>
<dbReference type="PANTHER" id="PTHR24366:SF170">
    <property type="entry name" value="RE50361P"/>
    <property type="match status" value="1"/>
</dbReference>
<dbReference type="FunFam" id="3.80.10.10:FF:001164">
    <property type="entry name" value="GH01279p"/>
    <property type="match status" value="1"/>
</dbReference>